<dbReference type="Gene3D" id="1.20.58.150">
    <property type="entry name" value="ANTH domain"/>
    <property type="match status" value="1"/>
</dbReference>
<evidence type="ECO:0000256" key="1">
    <source>
        <dbReference type="ARBA" id="ARBA00004236"/>
    </source>
</evidence>
<dbReference type="GO" id="GO:0005905">
    <property type="term" value="C:clathrin-coated pit"/>
    <property type="evidence" value="ECO:0007669"/>
    <property type="project" value="TreeGrafter"/>
</dbReference>
<dbReference type="SUPFAM" id="SSF48464">
    <property type="entry name" value="ENTH/VHS domain"/>
    <property type="match status" value="1"/>
</dbReference>
<evidence type="ECO:0000256" key="7">
    <source>
        <dbReference type="ARBA" id="ARBA00022553"/>
    </source>
</evidence>
<dbReference type="SUPFAM" id="SSF89009">
    <property type="entry name" value="GAT-like domain"/>
    <property type="match status" value="1"/>
</dbReference>
<keyword evidence="4" id="KW-0813">Transport</keyword>
<dbReference type="CDD" id="cd16985">
    <property type="entry name" value="ANTH_N_AP180"/>
    <property type="match status" value="1"/>
</dbReference>
<evidence type="ECO:0000256" key="5">
    <source>
        <dbReference type="ARBA" id="ARBA00022475"/>
    </source>
</evidence>
<dbReference type="InterPro" id="IPR045192">
    <property type="entry name" value="AP180-like"/>
</dbReference>
<dbReference type="InterPro" id="IPR008942">
    <property type="entry name" value="ENTH_VHS"/>
</dbReference>
<evidence type="ECO:0000256" key="14">
    <source>
        <dbReference type="ARBA" id="ARBA00083065"/>
    </source>
</evidence>
<dbReference type="FunFam" id="1.20.58.150:FF:000002">
    <property type="entry name" value="clathrin coat assembly protein AP180"/>
    <property type="match status" value="1"/>
</dbReference>
<dbReference type="AlphaFoldDB" id="A0AAX7VFI6"/>
<keyword evidence="18" id="KW-1185">Reference proteome</keyword>
<evidence type="ECO:0000256" key="15">
    <source>
        <dbReference type="SAM" id="MobiDB-lite"/>
    </source>
</evidence>
<dbReference type="GO" id="GO:0032050">
    <property type="term" value="F:clathrin heavy chain binding"/>
    <property type="evidence" value="ECO:0007669"/>
    <property type="project" value="TreeGrafter"/>
</dbReference>
<dbReference type="FunFam" id="1.25.40.90:FF:000001">
    <property type="entry name" value="phosphatidylinositol-binding clathrin assembly protein-like isoform X1"/>
    <property type="match status" value="1"/>
</dbReference>
<reference evidence="17" key="3">
    <citation type="submission" date="2025-08" db="UniProtKB">
        <authorList>
            <consortium name="Ensembl"/>
        </authorList>
    </citation>
    <scope>IDENTIFICATION</scope>
</reference>
<dbReference type="GO" id="GO:0005545">
    <property type="term" value="F:1-phosphatidylinositol binding"/>
    <property type="evidence" value="ECO:0007669"/>
    <property type="project" value="InterPro"/>
</dbReference>
<dbReference type="PROSITE" id="PS50942">
    <property type="entry name" value="ENTH"/>
    <property type="match status" value="1"/>
</dbReference>
<comment type="similarity">
    <text evidence="3">Belongs to the PICALM/SNAP91 family.</text>
</comment>
<feature type="compositionally biased region" description="Low complexity" evidence="15">
    <location>
        <begin position="329"/>
        <end position="341"/>
    </location>
</feature>
<evidence type="ECO:0000259" key="16">
    <source>
        <dbReference type="PROSITE" id="PS50942"/>
    </source>
</evidence>
<name>A0AAX7VFI6_ASTCA</name>
<organism evidence="17 18">
    <name type="scientific">Astatotilapia calliptera</name>
    <name type="common">Eastern happy</name>
    <name type="synonym">Chromis callipterus</name>
    <dbReference type="NCBI Taxonomy" id="8154"/>
    <lineage>
        <taxon>Eukaryota</taxon>
        <taxon>Metazoa</taxon>
        <taxon>Chordata</taxon>
        <taxon>Craniata</taxon>
        <taxon>Vertebrata</taxon>
        <taxon>Euteleostomi</taxon>
        <taxon>Actinopterygii</taxon>
        <taxon>Neopterygii</taxon>
        <taxon>Teleostei</taxon>
        <taxon>Neoteleostei</taxon>
        <taxon>Acanthomorphata</taxon>
        <taxon>Ovalentaria</taxon>
        <taxon>Cichlomorphae</taxon>
        <taxon>Cichliformes</taxon>
        <taxon>Cichlidae</taxon>
        <taxon>African cichlids</taxon>
        <taxon>Pseudocrenilabrinae</taxon>
        <taxon>Haplochromini</taxon>
        <taxon>Astatotilapia</taxon>
    </lineage>
</organism>
<keyword evidence="7" id="KW-0597">Phosphoprotein</keyword>
<feature type="compositionally biased region" description="Basic and acidic residues" evidence="15">
    <location>
        <begin position="285"/>
        <end position="295"/>
    </location>
</feature>
<evidence type="ECO:0000313" key="18">
    <source>
        <dbReference type="Proteomes" id="UP000265100"/>
    </source>
</evidence>
<dbReference type="GO" id="GO:0048268">
    <property type="term" value="P:clathrin coat assembly"/>
    <property type="evidence" value="ECO:0007669"/>
    <property type="project" value="InterPro"/>
</dbReference>
<dbReference type="Proteomes" id="UP000265100">
    <property type="component" value="Chromosome 15"/>
</dbReference>
<accession>A0AAX7VFI6</accession>
<dbReference type="Gene3D" id="1.25.40.90">
    <property type="match status" value="1"/>
</dbReference>
<evidence type="ECO:0000256" key="10">
    <source>
        <dbReference type="ARBA" id="ARBA00023180"/>
    </source>
</evidence>
<evidence type="ECO:0000256" key="6">
    <source>
        <dbReference type="ARBA" id="ARBA00022481"/>
    </source>
</evidence>
<feature type="region of interest" description="Disordered" evidence="15">
    <location>
        <begin position="554"/>
        <end position="588"/>
    </location>
</feature>
<feature type="compositionally biased region" description="Low complexity" evidence="15">
    <location>
        <begin position="352"/>
        <end position="367"/>
    </location>
</feature>
<dbReference type="GO" id="GO:0098894">
    <property type="term" value="C:extrinsic component of presynaptic endocytic zone membrane"/>
    <property type="evidence" value="ECO:0007669"/>
    <property type="project" value="TreeGrafter"/>
</dbReference>
<dbReference type="InterPro" id="IPR011417">
    <property type="entry name" value="ANTH_dom"/>
</dbReference>
<dbReference type="InterPro" id="IPR014712">
    <property type="entry name" value="ANTH_dom_sf"/>
</dbReference>
<feature type="region of interest" description="Disordered" evidence="15">
    <location>
        <begin position="285"/>
        <end position="421"/>
    </location>
</feature>
<evidence type="ECO:0000256" key="9">
    <source>
        <dbReference type="ARBA" id="ARBA00023136"/>
    </source>
</evidence>
<feature type="domain" description="ENTH" evidence="16">
    <location>
        <begin position="14"/>
        <end position="145"/>
    </location>
</feature>
<evidence type="ECO:0000256" key="8">
    <source>
        <dbReference type="ARBA" id="ARBA00022927"/>
    </source>
</evidence>
<evidence type="ECO:0000256" key="3">
    <source>
        <dbReference type="ARBA" id="ARBA00008011"/>
    </source>
</evidence>
<evidence type="ECO:0000256" key="4">
    <source>
        <dbReference type="ARBA" id="ARBA00022448"/>
    </source>
</evidence>
<dbReference type="GeneTree" id="ENSGT00950000183068"/>
<comment type="subcellular location">
    <subcellularLocation>
        <location evidence="1">Cell membrane</location>
    </subcellularLocation>
    <subcellularLocation>
        <location evidence="2">Membrane</location>
        <location evidence="2">Coated pit</location>
        <topology evidence="2">Peripheral membrane protein</topology>
        <orientation evidence="2">Cytoplasmic side</orientation>
    </subcellularLocation>
</comment>
<feature type="compositionally biased region" description="Polar residues" evidence="15">
    <location>
        <begin position="299"/>
        <end position="321"/>
    </location>
</feature>
<keyword evidence="5" id="KW-1003">Cell membrane</keyword>
<keyword evidence="8" id="KW-0653">Protein transport</keyword>
<dbReference type="SMART" id="SM00273">
    <property type="entry name" value="ENTH"/>
    <property type="match status" value="1"/>
</dbReference>
<comment type="subunit">
    <text evidence="11">Binds AP2A2. Interacts with AP2B1; clathrin competes with SNAP91.</text>
</comment>
<evidence type="ECO:0000256" key="2">
    <source>
        <dbReference type="ARBA" id="ARBA00004277"/>
    </source>
</evidence>
<dbReference type="PANTHER" id="PTHR22951:SF28">
    <property type="entry name" value="CLATHRIN COAT ASSEMBLY PROTEIN AP180 ISOFORM X1"/>
    <property type="match status" value="1"/>
</dbReference>
<reference evidence="17" key="4">
    <citation type="submission" date="2025-09" db="UniProtKB">
        <authorList>
            <consortium name="Ensembl"/>
        </authorList>
    </citation>
    <scope>IDENTIFICATION</scope>
</reference>
<feature type="compositionally biased region" description="Basic and acidic residues" evidence="15">
    <location>
        <begin position="578"/>
        <end position="588"/>
    </location>
</feature>
<dbReference type="GO" id="GO:0015031">
    <property type="term" value="P:protein transport"/>
    <property type="evidence" value="ECO:0007669"/>
    <property type="project" value="UniProtKB-KW"/>
</dbReference>
<dbReference type="Ensembl" id="ENSACLT00000091675.1">
    <property type="protein sequence ID" value="ENSACLP00000079857.1"/>
    <property type="gene ID" value="ENSACLG00000039789.1"/>
</dbReference>
<sequence length="588" mass="61170">MSGQTLTDRIAAAQYQLTGSDMARAVCKATTHEVMAPKKKHLEYLVSATNTTNVNIPQMADTLFERSTNASWVVVFKALVTTHHMCVYGNERFIQYLASRTSLFNLSNFIDKTGSHGYDMSTFIRRYGRYLNEKAFAYRQMAFDFTRVKKGADGVMRTMTTEKLLKGMPVLQTQIDTLLEFDVHPKELNNGIINAAFLLLFKDLVKLFASYNDGIINLLEKFFKMKKSECKEALEIYKRFLTRVTKIGEFMKLAETVGVDKNDIPDINYAPSSILESLETHMNGLEDIKGGKKGEGSPTKGSPTNNVSPTSTPAKSSNAVPTLQPPPGDSAGSAAASAAPEPAEDSLLDLDPLASTGPSAPSAAPTSWGDLLGSEMGDSLLSEPTLAAEPTPSLAAASPTPAAAEPGVSLAPPTSTAAATSPGAANVDLLGEAFASPAPAAEASAGAAEGGAAATSTPAANAGTEPTGGDAPAAAAAPAPVAPGAELMSGDVMKPTVTPQAGDVDTSMANMASNLTMGTPAAPQVAPPSWGAPMAPVAGAPMMPMARPGFPAAGVTPGAPMSPGIAQSPRKPPPPRNALDDLNIKDFM</sequence>
<evidence type="ECO:0000256" key="13">
    <source>
        <dbReference type="ARBA" id="ARBA00081660"/>
    </source>
</evidence>
<reference evidence="17 18" key="1">
    <citation type="submission" date="2018-05" db="EMBL/GenBank/DDBJ databases">
        <authorList>
            <person name="Datahose"/>
        </authorList>
    </citation>
    <scope>NUCLEOTIDE SEQUENCE</scope>
</reference>
<dbReference type="GO" id="GO:0005546">
    <property type="term" value="F:phosphatidylinositol-4,5-bisphosphate binding"/>
    <property type="evidence" value="ECO:0007669"/>
    <property type="project" value="TreeGrafter"/>
</dbReference>
<keyword evidence="10" id="KW-0325">Glycoprotein</keyword>
<dbReference type="InterPro" id="IPR013809">
    <property type="entry name" value="ENTH"/>
</dbReference>
<dbReference type="PANTHER" id="PTHR22951">
    <property type="entry name" value="CLATHRIN ASSEMBLY PROTEIN"/>
    <property type="match status" value="1"/>
</dbReference>
<protein>
    <recommendedName>
        <fullName evidence="12">Clathrin coat assembly protein AP180</fullName>
    </recommendedName>
    <alternativeName>
        <fullName evidence="14">91 kDa synaptosomal-associated protein</fullName>
    </alternativeName>
    <alternativeName>
        <fullName evidence="13">Clathrin coat-associated protein AP180</fullName>
    </alternativeName>
</protein>
<feature type="region of interest" description="Disordered" evidence="15">
    <location>
        <begin position="446"/>
        <end position="477"/>
    </location>
</feature>
<evidence type="ECO:0000256" key="12">
    <source>
        <dbReference type="ARBA" id="ARBA00070426"/>
    </source>
</evidence>
<dbReference type="GO" id="GO:0016185">
    <property type="term" value="P:synaptic vesicle budding from presynaptic endocytic zone membrane"/>
    <property type="evidence" value="ECO:0007669"/>
    <property type="project" value="TreeGrafter"/>
</dbReference>
<evidence type="ECO:0000256" key="11">
    <source>
        <dbReference type="ARBA" id="ARBA00062465"/>
    </source>
</evidence>
<dbReference type="GO" id="GO:0000149">
    <property type="term" value="F:SNARE binding"/>
    <property type="evidence" value="ECO:0007669"/>
    <property type="project" value="TreeGrafter"/>
</dbReference>
<dbReference type="GO" id="GO:0072583">
    <property type="term" value="P:clathrin-dependent endocytosis"/>
    <property type="evidence" value="ECO:0007669"/>
    <property type="project" value="InterPro"/>
</dbReference>
<dbReference type="GO" id="GO:0030136">
    <property type="term" value="C:clathrin-coated vesicle"/>
    <property type="evidence" value="ECO:0007669"/>
    <property type="project" value="InterPro"/>
</dbReference>
<reference evidence="18" key="2">
    <citation type="submission" date="2023-03" db="EMBL/GenBank/DDBJ databases">
        <authorList>
            <consortium name="Wellcome Sanger Institute Data Sharing"/>
        </authorList>
    </citation>
    <scope>NUCLEOTIDE SEQUENCE [LARGE SCALE GENOMIC DNA]</scope>
</reference>
<keyword evidence="9" id="KW-0472">Membrane</keyword>
<dbReference type="Pfam" id="PF07651">
    <property type="entry name" value="ANTH"/>
    <property type="match status" value="1"/>
</dbReference>
<dbReference type="GO" id="GO:0008021">
    <property type="term" value="C:synaptic vesicle"/>
    <property type="evidence" value="ECO:0007669"/>
    <property type="project" value="TreeGrafter"/>
</dbReference>
<evidence type="ECO:0000313" key="17">
    <source>
        <dbReference type="Ensembl" id="ENSACLP00000079857.1"/>
    </source>
</evidence>
<keyword evidence="6" id="KW-0488">Methylation</keyword>
<feature type="compositionally biased region" description="Low complexity" evidence="15">
    <location>
        <begin position="384"/>
        <end position="421"/>
    </location>
</feature>
<proteinExistence type="inferred from homology"/>